<gene>
    <name evidence="1" type="ORF">B0A70_07350</name>
</gene>
<name>A0A2S7KFM9_9FLAO</name>
<dbReference type="Proteomes" id="UP000238314">
    <property type="component" value="Unassembled WGS sequence"/>
</dbReference>
<evidence type="ECO:0000313" key="1">
    <source>
        <dbReference type="EMBL" id="PQA94256.1"/>
    </source>
</evidence>
<evidence type="ECO:0000313" key="2">
    <source>
        <dbReference type="Proteomes" id="UP000238314"/>
    </source>
</evidence>
<accession>A0A2S7KFM9</accession>
<organism evidence="1 2">
    <name type="scientific">Chryseobacterium piscicola</name>
    <dbReference type="NCBI Taxonomy" id="551459"/>
    <lineage>
        <taxon>Bacteria</taxon>
        <taxon>Pseudomonadati</taxon>
        <taxon>Bacteroidota</taxon>
        <taxon>Flavobacteriia</taxon>
        <taxon>Flavobacteriales</taxon>
        <taxon>Weeksellaceae</taxon>
        <taxon>Chryseobacterium group</taxon>
        <taxon>Chryseobacterium</taxon>
    </lineage>
</organism>
<comment type="caution">
    <text evidence="1">The sequence shown here is derived from an EMBL/GenBank/DDBJ whole genome shotgun (WGS) entry which is preliminary data.</text>
</comment>
<keyword evidence="2" id="KW-1185">Reference proteome</keyword>
<sequence>MSVKDSNLSIQDSFVSVKDLISIVEDWFLSVENWFLNAQDSNSNIKDAFFTSEVSIINIVAKFLKLLDNGYERYARTSNKKQIQATPEYKISAGASVSLVHINQP</sequence>
<dbReference type="EMBL" id="MUGO01000010">
    <property type="protein sequence ID" value="PQA94256.1"/>
    <property type="molecule type" value="Genomic_DNA"/>
</dbReference>
<reference evidence="1 2" key="1">
    <citation type="submission" date="2016-11" db="EMBL/GenBank/DDBJ databases">
        <title>Whole genomes of Flavobacteriaceae.</title>
        <authorList>
            <person name="Stine C."/>
            <person name="Li C."/>
            <person name="Tadesse D."/>
        </authorList>
    </citation>
    <scope>NUCLEOTIDE SEQUENCE [LARGE SCALE GENOMIC DNA]</scope>
    <source>
        <strain evidence="1 2">DSM 21068</strain>
    </source>
</reference>
<proteinExistence type="predicted"/>
<dbReference type="AlphaFoldDB" id="A0A2S7KFM9"/>
<protein>
    <submittedName>
        <fullName evidence="1">Uncharacterized protein</fullName>
    </submittedName>
</protein>